<keyword evidence="2" id="KW-0784">Thiamine biosynthesis</keyword>
<accession>A0A328B562</accession>
<name>A0A328B562_9CAUL</name>
<proteinExistence type="predicted"/>
<keyword evidence="5" id="KW-1185">Reference proteome</keyword>
<dbReference type="CDD" id="cd00564">
    <property type="entry name" value="TMP_TenI"/>
    <property type="match status" value="1"/>
</dbReference>
<dbReference type="Pfam" id="PF02581">
    <property type="entry name" value="TMP-TENI"/>
    <property type="match status" value="1"/>
</dbReference>
<evidence type="ECO:0000259" key="3">
    <source>
        <dbReference type="Pfam" id="PF02581"/>
    </source>
</evidence>
<comment type="caution">
    <text evidence="4">The sequence shown here is derived from an EMBL/GenBank/DDBJ whole genome shotgun (WGS) entry which is preliminary data.</text>
</comment>
<dbReference type="InterPro" id="IPR036206">
    <property type="entry name" value="ThiamineP_synth_sf"/>
</dbReference>
<comment type="pathway">
    <text evidence="1">Cofactor biosynthesis; thiamine diphosphate biosynthesis.</text>
</comment>
<dbReference type="Proteomes" id="UP000249842">
    <property type="component" value="Unassembled WGS sequence"/>
</dbReference>
<dbReference type="EMBL" id="QFYP01000001">
    <property type="protein sequence ID" value="RAK61705.1"/>
    <property type="molecule type" value="Genomic_DNA"/>
</dbReference>
<dbReference type="GO" id="GO:0005737">
    <property type="term" value="C:cytoplasm"/>
    <property type="evidence" value="ECO:0007669"/>
    <property type="project" value="TreeGrafter"/>
</dbReference>
<dbReference type="SUPFAM" id="SSF51391">
    <property type="entry name" value="Thiamin phosphate synthase"/>
    <property type="match status" value="1"/>
</dbReference>
<evidence type="ECO:0000313" key="4">
    <source>
        <dbReference type="EMBL" id="RAK61705.1"/>
    </source>
</evidence>
<evidence type="ECO:0000313" key="5">
    <source>
        <dbReference type="Proteomes" id="UP000249842"/>
    </source>
</evidence>
<gene>
    <name evidence="4" type="ORF">DJ021_05880</name>
</gene>
<feature type="domain" description="Thiamine phosphate synthase/TenI" evidence="3">
    <location>
        <begin position="21"/>
        <end position="183"/>
    </location>
</feature>
<dbReference type="InterPro" id="IPR022998">
    <property type="entry name" value="ThiamineP_synth_TenI"/>
</dbReference>
<evidence type="ECO:0000256" key="1">
    <source>
        <dbReference type="ARBA" id="ARBA00004948"/>
    </source>
</evidence>
<dbReference type="InterPro" id="IPR013785">
    <property type="entry name" value="Aldolase_TIM"/>
</dbReference>
<dbReference type="GO" id="GO:0004789">
    <property type="term" value="F:thiamine-phosphate diphosphorylase activity"/>
    <property type="evidence" value="ECO:0007669"/>
    <property type="project" value="TreeGrafter"/>
</dbReference>
<dbReference type="PANTHER" id="PTHR20857:SF23">
    <property type="entry name" value="THIAMINE BIOSYNTHETIC BIFUNCTIONAL ENZYME"/>
    <property type="match status" value="1"/>
</dbReference>
<dbReference type="GO" id="GO:0009228">
    <property type="term" value="P:thiamine biosynthetic process"/>
    <property type="evidence" value="ECO:0007669"/>
    <property type="project" value="UniProtKB-KW"/>
</dbReference>
<dbReference type="Gene3D" id="3.20.20.70">
    <property type="entry name" value="Aldolase class I"/>
    <property type="match status" value="1"/>
</dbReference>
<protein>
    <submittedName>
        <fullName evidence="4">Thiamine monophosphate synthase</fullName>
    </submittedName>
</protein>
<dbReference type="PANTHER" id="PTHR20857">
    <property type="entry name" value="THIAMINE-PHOSPHATE PYROPHOSPHORYLASE"/>
    <property type="match status" value="1"/>
</dbReference>
<dbReference type="AlphaFoldDB" id="A0A328B562"/>
<dbReference type="OrthoDB" id="7630333at2"/>
<evidence type="ECO:0000256" key="2">
    <source>
        <dbReference type="ARBA" id="ARBA00022977"/>
    </source>
</evidence>
<sequence>MRGGRRLPALLFFTDPARTPDPEAIALTLPAGAAIVFRSFGAADADARARRLLAIARTRRLKLLIGADAALAGRIGADGVHLPERLAPRARALKTAHPGWIVTAAAHSLRAARAAHAAGADAAVVSAVFASRSPSAGPPIGPLRLAALVRRAGLPVYALGGVDEKTARRLADAGLVGLAAVEAFRT</sequence>
<reference evidence="5" key="1">
    <citation type="submission" date="2018-05" db="EMBL/GenBank/DDBJ databases">
        <authorList>
            <person name="Li X."/>
        </authorList>
    </citation>
    <scope>NUCLEOTIDE SEQUENCE [LARGE SCALE GENOMIC DNA]</scope>
    <source>
        <strain evidence="5">HKS-05</strain>
    </source>
</reference>
<organism evidence="4 5">
    <name type="scientific">Phenylobacterium hankyongense</name>
    <dbReference type="NCBI Taxonomy" id="1813876"/>
    <lineage>
        <taxon>Bacteria</taxon>
        <taxon>Pseudomonadati</taxon>
        <taxon>Pseudomonadota</taxon>
        <taxon>Alphaproteobacteria</taxon>
        <taxon>Caulobacterales</taxon>
        <taxon>Caulobacteraceae</taxon>
        <taxon>Phenylobacterium</taxon>
    </lineage>
</organism>